<dbReference type="InterPro" id="IPR001296">
    <property type="entry name" value="Glyco_trans_1"/>
</dbReference>
<dbReference type="InterPro" id="IPR028098">
    <property type="entry name" value="Glyco_trans_4-like_N"/>
</dbReference>
<sequence length="393" mass="42372">MNRLLSIATLFPNSHTPRFGTFVARSLEALAARGDWEVTLINPIGVPPVAFGKYRALAAAAVDGTERGVQVYRPTFPLIPRFGVRFNPALIARSVRALARRLHAESPFDLVDAQFFFPDGPAAARIASDLGLPLSIKARGSDISYWSHRQFARRAMLAAGDQAAGLLSVSDALTEDMVRLGMDRGKIVLNRTGLDRDRFRPLDHASIRRRLGEELGLRLSDDQPLLATVGALTARKGQGLVIESLPALPGVQMLLVGSGESRERLETQARSLGVADRVHFAGIVDHDLLPIILSAADAMVLPSSHEGLANAWVESLACGTPLVICDAGAAREVVTVPEAGLIVERSVSGVTEGIRQILANPPPREAVAKTAERFSWTENAASLAEYYRRLICA</sequence>
<dbReference type="PANTHER" id="PTHR45947">
    <property type="entry name" value="SULFOQUINOVOSYL TRANSFERASE SQD2"/>
    <property type="match status" value="1"/>
</dbReference>
<dbReference type="AlphaFoldDB" id="A0A845B1C3"/>
<organism evidence="3 4">
    <name type="scientific">Allopontixanthobacter sediminis</name>
    <dbReference type="NCBI Taxonomy" id="1689985"/>
    <lineage>
        <taxon>Bacteria</taxon>
        <taxon>Pseudomonadati</taxon>
        <taxon>Pseudomonadota</taxon>
        <taxon>Alphaproteobacteria</taxon>
        <taxon>Sphingomonadales</taxon>
        <taxon>Erythrobacteraceae</taxon>
        <taxon>Allopontixanthobacter</taxon>
    </lineage>
</organism>
<proteinExistence type="predicted"/>
<feature type="domain" description="Glycosyl transferase family 1" evidence="1">
    <location>
        <begin position="219"/>
        <end position="372"/>
    </location>
</feature>
<dbReference type="EMBL" id="WTYL01000001">
    <property type="protein sequence ID" value="MXP43976.1"/>
    <property type="molecule type" value="Genomic_DNA"/>
</dbReference>
<reference evidence="3 4" key="1">
    <citation type="submission" date="2019-12" db="EMBL/GenBank/DDBJ databases">
        <title>Genomic-based taxomic classification of the family Erythrobacteraceae.</title>
        <authorList>
            <person name="Xu L."/>
        </authorList>
    </citation>
    <scope>NUCLEOTIDE SEQUENCE [LARGE SCALE GENOMIC DNA]</scope>
    <source>
        <strain evidence="3 4">KCTC 42453</strain>
    </source>
</reference>
<evidence type="ECO:0000313" key="4">
    <source>
        <dbReference type="Proteomes" id="UP000431922"/>
    </source>
</evidence>
<gene>
    <name evidence="3" type="ORF">GRI65_05850</name>
</gene>
<dbReference type="GO" id="GO:0016757">
    <property type="term" value="F:glycosyltransferase activity"/>
    <property type="evidence" value="ECO:0007669"/>
    <property type="project" value="InterPro"/>
</dbReference>
<evidence type="ECO:0000259" key="1">
    <source>
        <dbReference type="Pfam" id="PF00534"/>
    </source>
</evidence>
<evidence type="ECO:0000259" key="2">
    <source>
        <dbReference type="Pfam" id="PF13579"/>
    </source>
</evidence>
<dbReference type="PANTHER" id="PTHR45947:SF15">
    <property type="entry name" value="TEICHURONIC ACID BIOSYNTHESIS GLYCOSYLTRANSFERASE TUAC-RELATED"/>
    <property type="match status" value="1"/>
</dbReference>
<protein>
    <submittedName>
        <fullName evidence="3">Glycosyltransferase</fullName>
    </submittedName>
</protein>
<keyword evidence="3" id="KW-0808">Transferase</keyword>
<accession>A0A845B1C3</accession>
<feature type="domain" description="Glycosyltransferase subfamily 4-like N-terminal" evidence="2">
    <location>
        <begin position="20"/>
        <end position="190"/>
    </location>
</feature>
<dbReference type="RefSeq" id="WP_160755518.1">
    <property type="nucleotide sequence ID" value="NZ_WTYL01000001.1"/>
</dbReference>
<dbReference type="Gene3D" id="3.40.50.2000">
    <property type="entry name" value="Glycogen Phosphorylase B"/>
    <property type="match status" value="2"/>
</dbReference>
<dbReference type="OrthoDB" id="258796at2"/>
<dbReference type="Proteomes" id="UP000431922">
    <property type="component" value="Unassembled WGS sequence"/>
</dbReference>
<dbReference type="SUPFAM" id="SSF53756">
    <property type="entry name" value="UDP-Glycosyltransferase/glycogen phosphorylase"/>
    <property type="match status" value="1"/>
</dbReference>
<comment type="caution">
    <text evidence="3">The sequence shown here is derived from an EMBL/GenBank/DDBJ whole genome shotgun (WGS) entry which is preliminary data.</text>
</comment>
<dbReference type="Pfam" id="PF13579">
    <property type="entry name" value="Glyco_trans_4_4"/>
    <property type="match status" value="1"/>
</dbReference>
<dbReference type="Pfam" id="PF00534">
    <property type="entry name" value="Glycos_transf_1"/>
    <property type="match status" value="1"/>
</dbReference>
<name>A0A845B1C3_9SPHN</name>
<dbReference type="InterPro" id="IPR050194">
    <property type="entry name" value="Glycosyltransferase_grp1"/>
</dbReference>
<evidence type="ECO:0000313" key="3">
    <source>
        <dbReference type="EMBL" id="MXP43976.1"/>
    </source>
</evidence>
<keyword evidence="4" id="KW-1185">Reference proteome</keyword>